<comment type="subcellular location">
    <subcellularLocation>
        <location evidence="2 10">Endoplasmic reticulum membrane</location>
        <topology evidence="2 10">Single-pass type I membrane protein</topology>
    </subcellularLocation>
</comment>
<dbReference type="PANTHER" id="PTHR21049:SF0">
    <property type="entry name" value="DOLICHYL-DIPHOSPHOOLIGOSACCHARIDE--PROTEIN GLYCOSYLTRANSFERASE SUBUNIT 1"/>
    <property type="match status" value="1"/>
</dbReference>
<comment type="similarity">
    <text evidence="4 10">Belongs to the OST1 family.</text>
</comment>
<sequence length="443" mass="51350">EKVWENTKYLKSIDVGKSFVKERYDIEIKNKHSEPVSHYIFGLPRYVKEDISLVIALTVGANGKKILLKSSQMDIYDDDILYYTIALPYPISPGSEFSLSLSAIITKQLVPYPENIPMEKEQVLKVTTNVYPLSPYDTDTYSVALLSVTDFHELPHEDLPYSLIKGDIVSNNILYEATEKIPSDTVFDFSFTFSRNAPLTYVNYLKRDLWISHWSSALQLEEYYEITNHGAKLDKGFSRAKYFNEKLAARQHHAITALRIPFDKSKTIQDQSIYFVDKVGNVSTSQYYNDELVLRPRFPLFGGWNYNFTIGWNYDLKQFLRQGNDEYILSAHILDGIRDTTYGKIDFSIYLPEGAELIDYSLPFSASEPEISNEYSYLDIENGHTKISFEFENIVDEMKNLELILRYRYSTYNVIQKPLFAAFYLFLALMGLYVLKKIDLSIK</sequence>
<reference evidence="11 12" key="1">
    <citation type="journal article" date="2016" name="Proc. Natl. Acad. Sci. U.S.A.">
        <title>Comparative genomics of biotechnologically important yeasts.</title>
        <authorList>
            <person name="Riley R."/>
            <person name="Haridas S."/>
            <person name="Wolfe K.H."/>
            <person name="Lopes M.R."/>
            <person name="Hittinger C.T."/>
            <person name="Goeker M."/>
            <person name="Salamov A.A."/>
            <person name="Wisecaver J.H."/>
            <person name="Long T.M."/>
            <person name="Calvey C.H."/>
            <person name="Aerts A.L."/>
            <person name="Barry K.W."/>
            <person name="Choi C."/>
            <person name="Clum A."/>
            <person name="Coughlan A.Y."/>
            <person name="Deshpande S."/>
            <person name="Douglass A.P."/>
            <person name="Hanson S.J."/>
            <person name="Klenk H.-P."/>
            <person name="LaButti K.M."/>
            <person name="Lapidus A."/>
            <person name="Lindquist E.A."/>
            <person name="Lipzen A.M."/>
            <person name="Meier-Kolthoff J.P."/>
            <person name="Ohm R.A."/>
            <person name="Otillar R.P."/>
            <person name="Pangilinan J.L."/>
            <person name="Peng Y."/>
            <person name="Rokas A."/>
            <person name="Rosa C.A."/>
            <person name="Scheuner C."/>
            <person name="Sibirny A.A."/>
            <person name="Slot J.C."/>
            <person name="Stielow J.B."/>
            <person name="Sun H."/>
            <person name="Kurtzman C.P."/>
            <person name="Blackwell M."/>
            <person name="Grigoriev I.V."/>
            <person name="Jeffries T.W."/>
        </authorList>
    </citation>
    <scope>NUCLEOTIDE SEQUENCE [LARGE SCALE GENOMIC DNA]</scope>
    <source>
        <strain evidence="11 12">NRRL Y-2026</strain>
    </source>
</reference>
<evidence type="ECO:0000256" key="6">
    <source>
        <dbReference type="ARBA" id="ARBA00022729"/>
    </source>
</evidence>
<evidence type="ECO:0000313" key="11">
    <source>
        <dbReference type="EMBL" id="ODQ45380.1"/>
    </source>
</evidence>
<keyword evidence="9 10" id="KW-0472">Membrane</keyword>
<dbReference type="GO" id="GO:0005198">
    <property type="term" value="F:structural molecule activity"/>
    <property type="evidence" value="ECO:0007669"/>
    <property type="project" value="EnsemblFungi"/>
</dbReference>
<comment type="pathway">
    <text evidence="3 10">Protein modification; protein glycosylation.</text>
</comment>
<evidence type="ECO:0000256" key="10">
    <source>
        <dbReference type="RuleBase" id="RU361143"/>
    </source>
</evidence>
<dbReference type="RefSeq" id="XP_019016493.1">
    <property type="nucleotide sequence ID" value="XM_019162319.1"/>
</dbReference>
<keyword evidence="5 10" id="KW-0812">Transmembrane</keyword>
<keyword evidence="12" id="KW-1185">Reference proteome</keyword>
<gene>
    <name evidence="11" type="ORF">PICMEDRAFT_23716</name>
</gene>
<proteinExistence type="inferred from homology"/>
<dbReference type="PANTHER" id="PTHR21049">
    <property type="entry name" value="RIBOPHORIN I"/>
    <property type="match status" value="1"/>
</dbReference>
<evidence type="ECO:0000256" key="7">
    <source>
        <dbReference type="ARBA" id="ARBA00022824"/>
    </source>
</evidence>
<feature type="non-terminal residue" evidence="11">
    <location>
        <position position="443"/>
    </location>
</feature>
<keyword evidence="8 10" id="KW-1133">Transmembrane helix</keyword>
<evidence type="ECO:0000256" key="5">
    <source>
        <dbReference type="ARBA" id="ARBA00022692"/>
    </source>
</evidence>
<keyword evidence="6" id="KW-0732">Signal</keyword>
<dbReference type="InterPro" id="IPR007676">
    <property type="entry name" value="Ribophorin_I"/>
</dbReference>
<dbReference type="Pfam" id="PF04597">
    <property type="entry name" value="Ribophorin_I"/>
    <property type="match status" value="1"/>
</dbReference>
<protein>
    <recommendedName>
        <fullName evidence="10">Dolichyl-diphosphooligosaccharide--protein glycosyltransferase subunit 1</fullName>
    </recommendedName>
</protein>
<evidence type="ECO:0000256" key="9">
    <source>
        <dbReference type="ARBA" id="ARBA00023136"/>
    </source>
</evidence>
<dbReference type="GO" id="GO:0006488">
    <property type="term" value="P:dolichol-linked oligosaccharide biosynthetic process"/>
    <property type="evidence" value="ECO:0007669"/>
    <property type="project" value="EnsemblFungi"/>
</dbReference>
<comment type="function">
    <text evidence="1 10">Subunit of the oligosaccharyl transferase (OST) complex that catalyzes the initial transfer of a defined glycan (Glc(3)Man(9)GlcNAc(2) in eukaryotes) from the lipid carrier dolichol-pyrophosphate to an asparagine residue within an Asn-X-Ser/Thr consensus motif in nascent polypeptide chains, the first step in protein N-glycosylation. N-glycosylation occurs cotranslationally and the complex associates with the Sec61 complex at the channel-forming translocon complex that mediates protein translocation across the endoplasmic reticulum (ER). All subunits are required for a maximal enzyme activity.</text>
</comment>
<evidence type="ECO:0000256" key="4">
    <source>
        <dbReference type="ARBA" id="ARBA00008905"/>
    </source>
</evidence>
<feature type="non-terminal residue" evidence="11">
    <location>
        <position position="1"/>
    </location>
</feature>
<dbReference type="OrthoDB" id="310030at2759"/>
<dbReference type="AlphaFoldDB" id="A0A1E3NGV1"/>
<organism evidence="11 12">
    <name type="scientific">Pichia membranifaciens NRRL Y-2026</name>
    <dbReference type="NCBI Taxonomy" id="763406"/>
    <lineage>
        <taxon>Eukaryota</taxon>
        <taxon>Fungi</taxon>
        <taxon>Dikarya</taxon>
        <taxon>Ascomycota</taxon>
        <taxon>Saccharomycotina</taxon>
        <taxon>Pichiomycetes</taxon>
        <taxon>Pichiales</taxon>
        <taxon>Pichiaceae</taxon>
        <taxon>Pichia</taxon>
    </lineage>
</organism>
<evidence type="ECO:0000313" key="12">
    <source>
        <dbReference type="Proteomes" id="UP000094455"/>
    </source>
</evidence>
<feature type="transmembrane region" description="Helical" evidence="10">
    <location>
        <begin position="418"/>
        <end position="435"/>
    </location>
</feature>
<dbReference type="GeneID" id="30179006"/>
<dbReference type="GO" id="GO:0008250">
    <property type="term" value="C:oligosaccharyltransferase complex"/>
    <property type="evidence" value="ECO:0007669"/>
    <property type="project" value="UniProtKB-UniRule"/>
</dbReference>
<accession>A0A1E3NGV1</accession>
<evidence type="ECO:0000256" key="8">
    <source>
        <dbReference type="ARBA" id="ARBA00022989"/>
    </source>
</evidence>
<dbReference type="GO" id="GO:0018279">
    <property type="term" value="P:protein N-linked glycosylation via asparagine"/>
    <property type="evidence" value="ECO:0007669"/>
    <property type="project" value="EnsemblFungi"/>
</dbReference>
<dbReference type="STRING" id="763406.A0A1E3NGV1"/>
<dbReference type="EMBL" id="KV454005">
    <property type="protein sequence ID" value="ODQ45380.1"/>
    <property type="molecule type" value="Genomic_DNA"/>
</dbReference>
<evidence type="ECO:0000256" key="3">
    <source>
        <dbReference type="ARBA" id="ARBA00004922"/>
    </source>
</evidence>
<dbReference type="UniPathway" id="UPA00378"/>
<dbReference type="Proteomes" id="UP000094455">
    <property type="component" value="Unassembled WGS sequence"/>
</dbReference>
<keyword evidence="7 10" id="KW-0256">Endoplasmic reticulum</keyword>
<evidence type="ECO:0000256" key="1">
    <source>
        <dbReference type="ARBA" id="ARBA00002791"/>
    </source>
</evidence>
<name>A0A1E3NGV1_9ASCO</name>
<evidence type="ECO:0000256" key="2">
    <source>
        <dbReference type="ARBA" id="ARBA00004115"/>
    </source>
</evidence>
<comment type="subunit">
    <text evidence="10">Component of the oligosaccharyltransferase (OST) complex.</text>
</comment>